<keyword evidence="9" id="KW-1185">Reference proteome</keyword>
<evidence type="ECO:0000256" key="5">
    <source>
        <dbReference type="SAM" id="Phobius"/>
    </source>
</evidence>
<feature type="transmembrane region" description="Helical" evidence="5">
    <location>
        <begin position="12"/>
        <end position="33"/>
    </location>
</feature>
<accession>A0ABX2FN07</accession>
<evidence type="ECO:0000256" key="2">
    <source>
        <dbReference type="ARBA" id="ARBA00022692"/>
    </source>
</evidence>
<feature type="transmembrane region" description="Helical" evidence="5">
    <location>
        <begin position="70"/>
        <end position="87"/>
    </location>
</feature>
<dbReference type="PANTHER" id="PTHR31086">
    <property type="entry name" value="ALUMINUM-ACTIVATED MALATE TRANSPORTER 10"/>
    <property type="match status" value="1"/>
</dbReference>
<dbReference type="RefSeq" id="WP_173808966.1">
    <property type="nucleotide sequence ID" value="NZ_JABSNP010000003.1"/>
</dbReference>
<keyword evidence="3 5" id="KW-1133">Transmembrane helix</keyword>
<feature type="domain" description="Integral membrane bound transporter" evidence="7">
    <location>
        <begin position="413"/>
        <end position="535"/>
    </location>
</feature>
<feature type="transmembrane region" description="Helical" evidence="5">
    <location>
        <begin position="119"/>
        <end position="136"/>
    </location>
</feature>
<evidence type="ECO:0000259" key="7">
    <source>
        <dbReference type="Pfam" id="PF13515"/>
    </source>
</evidence>
<gene>
    <name evidence="8" type="ORF">HNP98_001039</name>
</gene>
<evidence type="ECO:0000256" key="1">
    <source>
        <dbReference type="ARBA" id="ARBA00004141"/>
    </source>
</evidence>
<proteinExistence type="predicted"/>
<comment type="subcellular location">
    <subcellularLocation>
        <location evidence="1">Membrane</location>
        <topology evidence="1">Multi-pass membrane protein</topology>
    </subcellularLocation>
</comment>
<feature type="domain" description="Integral membrane protein YccS N-terminal" evidence="6">
    <location>
        <begin position="73"/>
        <end position="349"/>
    </location>
</feature>
<feature type="transmembrane region" description="Helical" evidence="5">
    <location>
        <begin position="524"/>
        <end position="542"/>
    </location>
</feature>
<evidence type="ECO:0000256" key="3">
    <source>
        <dbReference type="ARBA" id="ARBA00022989"/>
    </source>
</evidence>
<evidence type="ECO:0000313" key="9">
    <source>
        <dbReference type="Proteomes" id="UP000779507"/>
    </source>
</evidence>
<feature type="transmembrane region" description="Helical" evidence="5">
    <location>
        <begin position="492"/>
        <end position="512"/>
    </location>
</feature>
<evidence type="ECO:0000256" key="4">
    <source>
        <dbReference type="ARBA" id="ARBA00023136"/>
    </source>
</evidence>
<dbReference type="Proteomes" id="UP000779507">
    <property type="component" value="Unassembled WGS sequence"/>
</dbReference>
<comment type="caution">
    <text evidence="8">The sequence shown here is derived from an EMBL/GenBank/DDBJ whole genome shotgun (WGS) entry which is preliminary data.</text>
</comment>
<feature type="transmembrane region" description="Helical" evidence="5">
    <location>
        <begin position="456"/>
        <end position="486"/>
    </location>
</feature>
<feature type="transmembrane region" description="Helical" evidence="5">
    <location>
        <begin position="142"/>
        <end position="165"/>
    </location>
</feature>
<keyword evidence="4 5" id="KW-0472">Membrane</keyword>
<protein>
    <submittedName>
        <fullName evidence="8">Membrane protein YccC</fullName>
    </submittedName>
</protein>
<dbReference type="Pfam" id="PF13515">
    <property type="entry name" value="FUSC_2"/>
    <property type="match status" value="1"/>
</dbReference>
<dbReference type="EMBL" id="JABSNP010000003">
    <property type="protein sequence ID" value="NRT18228.1"/>
    <property type="molecule type" value="Genomic_DNA"/>
</dbReference>
<keyword evidence="2 5" id="KW-0812">Transmembrane</keyword>
<dbReference type="InterPro" id="IPR049453">
    <property type="entry name" value="Memb_transporter_dom"/>
</dbReference>
<name>A0ABX2FN07_9BACT</name>
<sequence length="736" mass="78248">MPRPRFPTRLQYFFFGADFSSGLRTAVAILLPAALGAQFGQFDLGLTMATGAVCVSVPDTPGPASHRRNGQLAALALVFAVALLTGYAAPVRWLLGLEVVALSFGLSMLLVWGARAGAVGTAGLLALVLTLAHPAARPALVLPHALALAAGAAWYGLLALVLNWVGPYRAAQQALGESIHALAGFLNAKADFYRTRTNLADDYRRLVARQVAVSDTQEAVRAVLFRSRQVVNESTSTGRRLVLTFVDLVDLYERATAVFLDYEALRRDFGGSGVMDEIAQLLRRQAAALDRLGAAVQANRALAGPPPDFLPALDAIKAHLDALGARAGGPSVWPLKKTLVTLRDLSRRLTDMGRYFDARLGPGAAPAVPERAAQHGQFVASQAWEPRAYFQNFTLQSSVFRHSLRVLVASGLAFGVSELLWHGAHSYWILLTATVLLKPGFSLTRQRNEQRVLGTLGGGLLGLAVLAAIGSNDARFAVLVVFAVVAYSFQRLSYVVFVVFLTAYLIIMYGLLKFEYLNVLQERVIDTVIGSAIAFGTGYFLFPRWEATDLPGLMAKVLRANLAYLHQVTARLAAPAGPDRTPYRLARKNAYVAAANLAAAFQRMLSEPKRTHRQPTAVFEFVVLNYTLAAGIAALAAADPGPEFTAATRRALVSAQAALAAALRTLAPDAPPEVAADTPPAAAAPDDPAWREQLAFLQKVSGDISKAAAAAVAAIGAPEPPAAPAPARESLGTAGA</sequence>
<evidence type="ECO:0000313" key="8">
    <source>
        <dbReference type="EMBL" id="NRT18228.1"/>
    </source>
</evidence>
<dbReference type="InterPro" id="IPR032692">
    <property type="entry name" value="YccS_N"/>
</dbReference>
<dbReference type="Pfam" id="PF12805">
    <property type="entry name" value="FUSC-like"/>
    <property type="match status" value="1"/>
</dbReference>
<organism evidence="8 9">
    <name type="scientific">Hymenobacter caeli</name>
    <dbReference type="NCBI Taxonomy" id="2735894"/>
    <lineage>
        <taxon>Bacteria</taxon>
        <taxon>Pseudomonadati</taxon>
        <taxon>Bacteroidota</taxon>
        <taxon>Cytophagia</taxon>
        <taxon>Cytophagales</taxon>
        <taxon>Hymenobacteraceae</taxon>
        <taxon>Hymenobacter</taxon>
    </lineage>
</organism>
<reference evidence="8 9" key="1">
    <citation type="submission" date="2020-05" db="EMBL/GenBank/DDBJ databases">
        <title>Genomic Encyclopedia of Type Strains, Phase IV (KMG-V): Genome sequencing to study the core and pangenomes of soil and plant-associated prokaryotes.</title>
        <authorList>
            <person name="Whitman W."/>
        </authorList>
    </citation>
    <scope>NUCLEOTIDE SEQUENCE [LARGE SCALE GENOMIC DNA]</scope>
    <source>
        <strain evidence="8 9">9A</strain>
    </source>
</reference>
<evidence type="ECO:0000259" key="6">
    <source>
        <dbReference type="Pfam" id="PF12805"/>
    </source>
</evidence>